<dbReference type="Proteomes" id="UP000479114">
    <property type="component" value="Chromosome"/>
</dbReference>
<dbReference type="RefSeq" id="WP_162643202.1">
    <property type="nucleotide sequence ID" value="NZ_CP048286.1"/>
</dbReference>
<organism evidence="1 2">
    <name type="scientific">Paenibacillus rhizovicinus</name>
    <dbReference type="NCBI Taxonomy" id="2704463"/>
    <lineage>
        <taxon>Bacteria</taxon>
        <taxon>Bacillati</taxon>
        <taxon>Bacillota</taxon>
        <taxon>Bacilli</taxon>
        <taxon>Bacillales</taxon>
        <taxon>Paenibacillaceae</taxon>
        <taxon>Paenibacillus</taxon>
    </lineage>
</organism>
<gene>
    <name evidence="1" type="ORF">GZH47_22165</name>
</gene>
<evidence type="ECO:0000313" key="2">
    <source>
        <dbReference type="Proteomes" id="UP000479114"/>
    </source>
</evidence>
<name>A0A6C0P689_9BACL</name>
<accession>A0A6C0P689</accession>
<dbReference type="AlphaFoldDB" id="A0A6C0P689"/>
<dbReference type="EMBL" id="CP048286">
    <property type="protein sequence ID" value="QHW33223.1"/>
    <property type="molecule type" value="Genomic_DNA"/>
</dbReference>
<proteinExistence type="predicted"/>
<keyword evidence="2" id="KW-1185">Reference proteome</keyword>
<protein>
    <submittedName>
        <fullName evidence="1">Uncharacterized protein</fullName>
    </submittedName>
</protein>
<sequence>MTEYNLIRLVDMLHQTMKEFGMTTPEEIAKEDRPLAVPVAPIIPTVKEKDVLYSFLYVKYPEIAKQAPRIVESRIFFSKETYQKHLDFVKLAIKIRNELSS</sequence>
<dbReference type="KEGG" id="prz:GZH47_22165"/>
<reference evidence="1 2" key="1">
    <citation type="submission" date="2020-02" db="EMBL/GenBank/DDBJ databases">
        <title>Paenibacillus sp. nov., isolated from rhizosphere soil of tomato.</title>
        <authorList>
            <person name="Weon H.-Y."/>
            <person name="Lee S.A."/>
        </authorList>
    </citation>
    <scope>NUCLEOTIDE SEQUENCE [LARGE SCALE GENOMIC DNA]</scope>
    <source>
        <strain evidence="1 2">14171R-81</strain>
    </source>
</reference>
<evidence type="ECO:0000313" key="1">
    <source>
        <dbReference type="EMBL" id="QHW33223.1"/>
    </source>
</evidence>